<evidence type="ECO:0000256" key="2">
    <source>
        <dbReference type="SAM" id="Phobius"/>
    </source>
</evidence>
<protein>
    <recommendedName>
        <fullName evidence="5">Mid2 domain-containing protein</fullName>
    </recommendedName>
</protein>
<dbReference type="OrthoDB" id="3359616at2759"/>
<feature type="compositionally biased region" description="Basic and acidic residues" evidence="1">
    <location>
        <begin position="351"/>
        <end position="364"/>
    </location>
</feature>
<feature type="compositionally biased region" description="Polar residues" evidence="1">
    <location>
        <begin position="281"/>
        <end position="296"/>
    </location>
</feature>
<gene>
    <name evidence="3" type="ORF">BT62DRAFT_278025</name>
</gene>
<feature type="region of interest" description="Disordered" evidence="1">
    <location>
        <begin position="257"/>
        <end position="378"/>
    </location>
</feature>
<keyword evidence="2" id="KW-1133">Transmembrane helix</keyword>
<feature type="compositionally biased region" description="Low complexity" evidence="1">
    <location>
        <begin position="153"/>
        <end position="182"/>
    </location>
</feature>
<name>A0A9P7W6B0_9AGAR</name>
<accession>A0A9P7W6B0</accession>
<evidence type="ECO:0000256" key="1">
    <source>
        <dbReference type="SAM" id="MobiDB-lite"/>
    </source>
</evidence>
<keyword evidence="2" id="KW-0812">Transmembrane</keyword>
<sequence length="378" mass="40818">MAGYVNNTYDDRLTNVLKYAGSWFNTGSYNASNVGETGTLSSSKDPAANVTFTFPVPANAFYYYGIRRCCGGLYAICIDCDPNNPNFELIDALNRSDDGKNPPVILYTKSFDQLGIHEIILTNQNDTRFGGNSQITLDRFELQVQNNNAQLPSESSASTSQTTSSIAATSSTAPAASQSATTSSSTSKLPIAAIIGGVAGSIAAISLCIAIWYFMRRRHRTQPGRNDPIMSFYTSSHQSSPFILPYTKSHTPTAYTVSDTTSGSTSREVNRASVAAGPSALNASSGRAHTPSSRMASSERRPRRATDAGRIDVDDDGDSIATLPPEYEEVFSSERLNGEQPVTGVRRRGSSRRETRRPQSESEPSRVIGQPSSQPIKF</sequence>
<feature type="compositionally biased region" description="Polar residues" evidence="1">
    <location>
        <begin position="257"/>
        <end position="267"/>
    </location>
</feature>
<dbReference type="Proteomes" id="UP000812287">
    <property type="component" value="Unassembled WGS sequence"/>
</dbReference>
<organism evidence="3 4">
    <name type="scientific">Guyanagaster necrorhizus</name>
    <dbReference type="NCBI Taxonomy" id="856835"/>
    <lineage>
        <taxon>Eukaryota</taxon>
        <taxon>Fungi</taxon>
        <taxon>Dikarya</taxon>
        <taxon>Basidiomycota</taxon>
        <taxon>Agaricomycotina</taxon>
        <taxon>Agaricomycetes</taxon>
        <taxon>Agaricomycetidae</taxon>
        <taxon>Agaricales</taxon>
        <taxon>Marasmiineae</taxon>
        <taxon>Physalacriaceae</taxon>
        <taxon>Guyanagaster</taxon>
    </lineage>
</organism>
<feature type="region of interest" description="Disordered" evidence="1">
    <location>
        <begin position="148"/>
        <end position="182"/>
    </location>
</feature>
<proteinExistence type="predicted"/>
<reference evidence="3" key="1">
    <citation type="submission" date="2020-11" db="EMBL/GenBank/DDBJ databases">
        <title>Adaptations for nitrogen fixation in a non-lichenized fungal sporocarp promotes dispersal by wood-feeding termites.</title>
        <authorList>
            <consortium name="DOE Joint Genome Institute"/>
            <person name="Koch R.A."/>
            <person name="Yoon G."/>
            <person name="Arayal U."/>
            <person name="Lail K."/>
            <person name="Amirebrahimi M."/>
            <person name="Labutti K."/>
            <person name="Lipzen A."/>
            <person name="Riley R."/>
            <person name="Barry K."/>
            <person name="Henrissat B."/>
            <person name="Grigoriev I.V."/>
            <person name="Herr J.R."/>
            <person name="Aime M.C."/>
        </authorList>
    </citation>
    <scope>NUCLEOTIDE SEQUENCE</scope>
    <source>
        <strain evidence="3">MCA 3950</strain>
    </source>
</reference>
<evidence type="ECO:0008006" key="5">
    <source>
        <dbReference type="Google" id="ProtNLM"/>
    </source>
</evidence>
<feature type="transmembrane region" description="Helical" evidence="2">
    <location>
        <begin position="191"/>
        <end position="215"/>
    </location>
</feature>
<dbReference type="EMBL" id="MU250524">
    <property type="protein sequence ID" value="KAG7452051.1"/>
    <property type="molecule type" value="Genomic_DNA"/>
</dbReference>
<keyword evidence="4" id="KW-1185">Reference proteome</keyword>
<comment type="caution">
    <text evidence="3">The sequence shown here is derived from an EMBL/GenBank/DDBJ whole genome shotgun (WGS) entry which is preliminary data.</text>
</comment>
<dbReference type="AlphaFoldDB" id="A0A9P7W6B0"/>
<dbReference type="RefSeq" id="XP_043045551.1">
    <property type="nucleotide sequence ID" value="XM_043180348.1"/>
</dbReference>
<feature type="compositionally biased region" description="Basic and acidic residues" evidence="1">
    <location>
        <begin position="297"/>
        <end position="312"/>
    </location>
</feature>
<evidence type="ECO:0000313" key="3">
    <source>
        <dbReference type="EMBL" id="KAG7452051.1"/>
    </source>
</evidence>
<evidence type="ECO:0000313" key="4">
    <source>
        <dbReference type="Proteomes" id="UP000812287"/>
    </source>
</evidence>
<dbReference type="GeneID" id="66102644"/>
<keyword evidence="2" id="KW-0472">Membrane</keyword>